<dbReference type="SUPFAM" id="SSF56784">
    <property type="entry name" value="HAD-like"/>
    <property type="match status" value="1"/>
</dbReference>
<dbReference type="EMBL" id="CP098494">
    <property type="protein sequence ID" value="USA60031.1"/>
    <property type="molecule type" value="Genomic_DNA"/>
</dbReference>
<dbReference type="RefSeq" id="WP_301641228.1">
    <property type="nucleotide sequence ID" value="NZ_CP098494.1"/>
</dbReference>
<dbReference type="NCBIfam" id="TIGR01681">
    <property type="entry name" value="HAD-SF-IIIC"/>
    <property type="match status" value="1"/>
</dbReference>
<protein>
    <submittedName>
        <fullName evidence="1">HAD family hydrolase</fullName>
    </submittedName>
</protein>
<dbReference type="GO" id="GO:0016787">
    <property type="term" value="F:hydrolase activity"/>
    <property type="evidence" value="ECO:0007669"/>
    <property type="project" value="UniProtKB-KW"/>
</dbReference>
<name>A0ABY4U2Q1_9SPHN</name>
<keyword evidence="1" id="KW-0378">Hydrolase</keyword>
<evidence type="ECO:0000313" key="2">
    <source>
        <dbReference type="Proteomes" id="UP001056619"/>
    </source>
</evidence>
<reference evidence="1 2" key="1">
    <citation type="submission" date="2022-06" db="EMBL/GenBank/DDBJ databases">
        <authorList>
            <person name="Liu G."/>
        </authorList>
    </citation>
    <scope>NUCLEOTIDE SEQUENCE [LARGE SCALE GENOMIC DNA]</scope>
    <source>
        <strain evidence="1 2">E4</strain>
    </source>
</reference>
<dbReference type="Gene3D" id="3.40.50.1000">
    <property type="entry name" value="HAD superfamily/HAD-like"/>
    <property type="match status" value="1"/>
</dbReference>
<dbReference type="InterPro" id="IPR010037">
    <property type="entry name" value="FkbH_domain"/>
</dbReference>
<gene>
    <name evidence="1" type="ORF">NCF85_07800</name>
</gene>
<dbReference type="InterPro" id="IPR010033">
    <property type="entry name" value="HAD_SF_ppase_IIIC"/>
</dbReference>
<dbReference type="InterPro" id="IPR036514">
    <property type="entry name" value="SGNH_hydro_sf"/>
</dbReference>
<dbReference type="InterPro" id="IPR023214">
    <property type="entry name" value="HAD_sf"/>
</dbReference>
<dbReference type="Gene3D" id="3.40.50.1110">
    <property type="entry name" value="SGNH hydrolase"/>
    <property type="match status" value="1"/>
</dbReference>
<evidence type="ECO:0000313" key="1">
    <source>
        <dbReference type="EMBL" id="USA60031.1"/>
    </source>
</evidence>
<dbReference type="Proteomes" id="UP001056619">
    <property type="component" value="Chromosome"/>
</dbReference>
<keyword evidence="2" id="KW-1185">Reference proteome</keyword>
<organism evidence="1 2">
    <name type="scientific">Qipengyuania citrea</name>
    <dbReference type="NCBI Taxonomy" id="225971"/>
    <lineage>
        <taxon>Bacteria</taxon>
        <taxon>Pseudomonadati</taxon>
        <taxon>Pseudomonadota</taxon>
        <taxon>Alphaproteobacteria</taxon>
        <taxon>Sphingomonadales</taxon>
        <taxon>Erythrobacteraceae</taxon>
        <taxon>Qipengyuania</taxon>
    </lineage>
</organism>
<accession>A0ABY4U2Q1</accession>
<proteinExistence type="predicted"/>
<dbReference type="NCBIfam" id="TIGR01686">
    <property type="entry name" value="FkbH"/>
    <property type="match status" value="1"/>
</dbReference>
<sequence>MTSENFPWRPPLSSNWGERLKIFEAALIEGRDLDFHAVRSLAGQRLTTREQLRLERFANKLLKSDIPSPTFAPVSIGLLGNRTLSYLPAPLAAAGLARGLAISSVEAPYDSVASYAYSPSDCFGKPLDAVLVVLDETAFANKRPILDRAAEEEAVAAAEDLFSALAAATLEKSQCRPIFATLPAAQQVSSAELATPGTSARFRHLVNLKLAEGAMLGKWLIWDQAALASRVGIENWLDPIRYHAAKIPFRIEMCPLASDSIAAVLATIKGKSARALVLDLDNTLWGGVIGDDGLAGIRLGQNSPEGEAFVDFQNFILSLRDRGVVLAVCSKNTDEIAREPFRNHSEMVLKESHIAVFQANWNDKATNIRSIAETLGLGLESLVFVDDNPAERERVRQELPMVSTIEVGEDPSFFIERISQSGLFDHLPLNTEDISRAESYGGRAAAAEVRAKIGNYSDYLSSLEMRMTIKPFDGAGRSRVTQLINKSNQFNLTTKRYGEQDVQRIEEDPDKLAWQVRLEDKFAQHGMIGVIIVRTDGATWTIDTWLQSCRVLERGVEQTVMDALFDTARRAGASTVHARYVPTDRNGMVSQFFPAFGFDIVERCDDGSITYSQEVDQYAPHMTFIDVSIAD</sequence>
<dbReference type="InterPro" id="IPR036412">
    <property type="entry name" value="HAD-like_sf"/>
</dbReference>